<dbReference type="Gene3D" id="3.90.850.10">
    <property type="entry name" value="Fumarylacetoacetase-like, C-terminal domain"/>
    <property type="match status" value="1"/>
</dbReference>
<dbReference type="GO" id="GO:0003824">
    <property type="term" value="F:catalytic activity"/>
    <property type="evidence" value="ECO:0007669"/>
    <property type="project" value="InterPro"/>
</dbReference>
<dbReference type="Proteomes" id="UP000249341">
    <property type="component" value="Unassembled WGS sequence"/>
</dbReference>
<proteinExistence type="predicted"/>
<name>A0A327Z261_9ACTN</name>
<dbReference type="PANTHER" id="PTHR43211:SF1">
    <property type="entry name" value="BLL6422 PROTEIN"/>
    <property type="match status" value="1"/>
</dbReference>
<accession>A0A327Z261</accession>
<feature type="domain" description="Fumarylacetoacetase-like C-terminal" evidence="1">
    <location>
        <begin position="115"/>
        <end position="297"/>
    </location>
</feature>
<keyword evidence="3" id="KW-1185">Reference proteome</keyword>
<evidence type="ECO:0000313" key="2">
    <source>
        <dbReference type="EMBL" id="RAK28838.1"/>
    </source>
</evidence>
<reference evidence="2 3" key="1">
    <citation type="submission" date="2018-06" db="EMBL/GenBank/DDBJ databases">
        <title>Genomic Encyclopedia of Type Strains, Phase III (KMG-III): the genomes of soil and plant-associated and newly described type strains.</title>
        <authorList>
            <person name="Whitman W."/>
        </authorList>
    </citation>
    <scope>NUCLEOTIDE SEQUENCE [LARGE SCALE GENOMIC DNA]</scope>
    <source>
        <strain evidence="2 3">CGMCC 4.7090</strain>
    </source>
</reference>
<comment type="caution">
    <text evidence="2">The sequence shown here is derived from an EMBL/GenBank/DDBJ whole genome shotgun (WGS) entry which is preliminary data.</text>
</comment>
<dbReference type="InterPro" id="IPR036663">
    <property type="entry name" value="Fumarylacetoacetase_C_sf"/>
</dbReference>
<organism evidence="2 3">
    <name type="scientific">Actinoplanes lutulentus</name>
    <dbReference type="NCBI Taxonomy" id="1287878"/>
    <lineage>
        <taxon>Bacteria</taxon>
        <taxon>Bacillati</taxon>
        <taxon>Actinomycetota</taxon>
        <taxon>Actinomycetes</taxon>
        <taxon>Micromonosporales</taxon>
        <taxon>Micromonosporaceae</taxon>
        <taxon>Actinoplanes</taxon>
    </lineage>
</organism>
<dbReference type="PANTHER" id="PTHR43211">
    <property type="entry name" value="FUMARYLACETOACETATE HYDROLASE"/>
    <property type="match status" value="1"/>
</dbReference>
<gene>
    <name evidence="2" type="ORF">B0I29_119176</name>
</gene>
<protein>
    <submittedName>
        <fullName evidence="2">Fumarylacetoacetase-like protein</fullName>
    </submittedName>
</protein>
<dbReference type="AlphaFoldDB" id="A0A327Z261"/>
<evidence type="ECO:0000259" key="1">
    <source>
        <dbReference type="Pfam" id="PF01557"/>
    </source>
</evidence>
<dbReference type="SUPFAM" id="SSF56529">
    <property type="entry name" value="FAH"/>
    <property type="match status" value="1"/>
</dbReference>
<dbReference type="EMBL" id="QLMJ01000019">
    <property type="protein sequence ID" value="RAK28838.1"/>
    <property type="molecule type" value="Genomic_DNA"/>
</dbReference>
<evidence type="ECO:0000313" key="3">
    <source>
        <dbReference type="Proteomes" id="UP000249341"/>
    </source>
</evidence>
<dbReference type="Pfam" id="PF01557">
    <property type="entry name" value="FAA_hydrolase"/>
    <property type="match status" value="1"/>
</dbReference>
<sequence length="321" mass="33764">MRVGVADGRVVGWDSATGAWVVVGKDLLGFLGGGSAAVREAEGAFADPYRRESVSGPAGLPMEAASLRCFGLWESHMVNGARGLVAAFGSPGVRRVAKVFESVTGNVLPAMRPKANYYRDPQFYMGNHRSVIPDGATLEWPSFARVLDFELELGIVIAKPVKDCDAAQGRAAIGGFVVLNDWTARDTQWDDTRRGTFGGVVKAKTFANAMSAVVVTADEVLPRWRELTGRVVVNGETWGEGTTKGPMFDLGAVVKYAASGEQLLPGDVLGSGTIPGLCGLEMGRFPRPGDEVRLELDLAAGAPVTLTNRIGGGPAGAACPE</sequence>
<dbReference type="InterPro" id="IPR011234">
    <property type="entry name" value="Fumarylacetoacetase-like_C"/>
</dbReference>